<organism evidence="5 6">
    <name type="scientific">Paenibacillus illinoisensis</name>
    <dbReference type="NCBI Taxonomy" id="59845"/>
    <lineage>
        <taxon>Bacteria</taxon>
        <taxon>Bacillati</taxon>
        <taxon>Bacillota</taxon>
        <taxon>Bacilli</taxon>
        <taxon>Bacillales</taxon>
        <taxon>Paenibacillaceae</taxon>
        <taxon>Paenibacillus</taxon>
    </lineage>
</organism>
<dbReference type="InterPro" id="IPR001109">
    <property type="entry name" value="Hydrogenase_HupF/HypC"/>
</dbReference>
<dbReference type="Gene3D" id="6.10.20.100">
    <property type="match status" value="1"/>
</dbReference>
<gene>
    <name evidence="5" type="primary">hypD</name>
    <name evidence="5" type="ORF">PIL02S_05305</name>
</gene>
<dbReference type="NCBIfam" id="TIGR00075">
    <property type="entry name" value="hypD"/>
    <property type="match status" value="1"/>
</dbReference>
<keyword evidence="3" id="KW-0479">Metal-binding</keyword>
<dbReference type="SUPFAM" id="SSF159127">
    <property type="entry name" value="HupF/HypC-like"/>
    <property type="match status" value="1"/>
</dbReference>
<dbReference type="Gene3D" id="2.30.30.140">
    <property type="match status" value="1"/>
</dbReference>
<dbReference type="OrthoDB" id="9770424at2"/>
<dbReference type="RefSeq" id="WP_110822055.1">
    <property type="nucleotide sequence ID" value="NZ_PRLG01000029.1"/>
</dbReference>
<evidence type="ECO:0000256" key="2">
    <source>
        <dbReference type="ARBA" id="ARBA00007888"/>
    </source>
</evidence>
<evidence type="ECO:0000256" key="3">
    <source>
        <dbReference type="ARBA" id="ARBA00022723"/>
    </source>
</evidence>
<dbReference type="NCBIfam" id="TIGR00074">
    <property type="entry name" value="hypC_hupF"/>
    <property type="match status" value="1"/>
</dbReference>
<evidence type="ECO:0000313" key="6">
    <source>
        <dbReference type="Proteomes" id="UP000247459"/>
    </source>
</evidence>
<dbReference type="Proteomes" id="UP000247459">
    <property type="component" value="Unassembled WGS sequence"/>
</dbReference>
<dbReference type="GO" id="GO:0005506">
    <property type="term" value="F:iron ion binding"/>
    <property type="evidence" value="ECO:0007669"/>
    <property type="project" value="TreeGrafter"/>
</dbReference>
<dbReference type="InterPro" id="IPR042243">
    <property type="entry name" value="HypD_1"/>
</dbReference>
<comment type="caution">
    <text evidence="5">The sequence shown here is derived from an EMBL/GenBank/DDBJ whole genome shotgun (WGS) entry which is preliminary data.</text>
</comment>
<proteinExistence type="inferred from homology"/>
<dbReference type="Pfam" id="PF01455">
    <property type="entry name" value="HupF_HypC"/>
    <property type="match status" value="1"/>
</dbReference>
<dbReference type="GO" id="GO:0051604">
    <property type="term" value="P:protein maturation"/>
    <property type="evidence" value="ECO:0007669"/>
    <property type="project" value="TreeGrafter"/>
</dbReference>
<evidence type="ECO:0000256" key="4">
    <source>
        <dbReference type="ARBA" id="ARBA00023004"/>
    </source>
</evidence>
<dbReference type="GO" id="GO:0051539">
    <property type="term" value="F:4 iron, 4 sulfur cluster binding"/>
    <property type="evidence" value="ECO:0007669"/>
    <property type="project" value="TreeGrafter"/>
</dbReference>
<keyword evidence="4" id="KW-0408">Iron</keyword>
<dbReference type="AlphaFoldDB" id="A0A2W0CC82"/>
<dbReference type="PANTHER" id="PTHR30149:SF0">
    <property type="entry name" value="HYDROGENASE MATURATION FACTOR HYPD"/>
    <property type="match status" value="1"/>
</dbReference>
<dbReference type="GO" id="GO:0070025">
    <property type="term" value="F:carbon monoxide binding"/>
    <property type="evidence" value="ECO:0007669"/>
    <property type="project" value="TreeGrafter"/>
</dbReference>
<dbReference type="PANTHER" id="PTHR30149">
    <property type="entry name" value="HYDROGENASE PROTEIN ASSEMBLY PROTEIN HYPD"/>
    <property type="match status" value="1"/>
</dbReference>
<protein>
    <submittedName>
        <fullName evidence="5">Hydrogenase expression-formation protein hypd</fullName>
    </submittedName>
</protein>
<accession>A0A2W0CC82</accession>
<dbReference type="EMBL" id="PRLG01000029">
    <property type="protein sequence ID" value="PYY25935.1"/>
    <property type="molecule type" value="Genomic_DNA"/>
</dbReference>
<dbReference type="Gene3D" id="3.40.50.11740">
    <property type="entry name" value="HypD, alpha/beta domain 2"/>
    <property type="match status" value="2"/>
</dbReference>
<reference evidence="5 6" key="1">
    <citation type="submission" date="2018-01" db="EMBL/GenBank/DDBJ databases">
        <title>Genome sequence of the PGP bacterium Paenibacillus illinoisensis E3.</title>
        <authorList>
            <person name="Rolli E."/>
            <person name="Marasco R."/>
            <person name="Bessem C."/>
            <person name="Michoud G."/>
            <person name="Gaiarsa S."/>
            <person name="Borin S."/>
            <person name="Daffonchio D."/>
        </authorList>
    </citation>
    <scope>NUCLEOTIDE SEQUENCE [LARGE SCALE GENOMIC DNA]</scope>
    <source>
        <strain evidence="5 6">E3</strain>
    </source>
</reference>
<name>A0A2W0CC82_9BACL</name>
<comment type="similarity">
    <text evidence="2">Belongs to the HypD family.</text>
</comment>
<dbReference type="InterPro" id="IPR002780">
    <property type="entry name" value="Hyd_form_HypD"/>
</dbReference>
<comment type="similarity">
    <text evidence="1">Belongs to the HupF/HypC family.</text>
</comment>
<evidence type="ECO:0000256" key="1">
    <source>
        <dbReference type="ARBA" id="ARBA00006018"/>
    </source>
</evidence>
<dbReference type="Pfam" id="PF01924">
    <property type="entry name" value="HypD"/>
    <property type="match status" value="1"/>
</dbReference>
<dbReference type="InterPro" id="IPR042244">
    <property type="entry name" value="HypD_2_sf"/>
</dbReference>
<sequence>MCLSVPSKVLDVYLNEYEAKVEYLGARFVVGIRLLERVEPGMYVLVHAGEAIQIIDEERALDGLRLWKEMLGKNMNIISFRDPDQFERMFLQMEPHFLQARERLGRKLRFMEVCGTHSVAFSKTGLRQRLSPYIDLVSGPGCPVCVTAQSDIDQMIAYAGIQEVILTTYGDMMKVPGSHSNLEKEKANGTNIHILKSASEAISLAKQYPKKTVILLAVGFETTAPGVALSLIRAKEEKLSNYFVYSAHKLTPPALDALLDDPDHQLDGFLLPGHVSVIIGRRGWLHLEKQNIPAVISGFEAIDMLMAVGVLTMELSRYDHKLHNLYPRFVAEEGNAVAQKMMDSCFISSSPSWRGFGDLPDSGLQIRREYSPFDASIHLITDKPKTKEIKGCQCSEIVKGKTSPFECKLFGKACTPSHPLGPCMVSGEGTCSTYYHYERNKERTRS</sequence>
<evidence type="ECO:0000313" key="5">
    <source>
        <dbReference type="EMBL" id="PYY25935.1"/>
    </source>
</evidence>
<dbReference type="PRINTS" id="PR00445">
    <property type="entry name" value="HUPFHYPC"/>
</dbReference>